<evidence type="ECO:0000256" key="3">
    <source>
        <dbReference type="ARBA" id="ARBA00022723"/>
    </source>
</evidence>
<feature type="domain" description="4Fe-4S ferredoxin-type" evidence="7">
    <location>
        <begin position="43"/>
        <end position="75"/>
    </location>
</feature>
<dbReference type="GO" id="GO:0046872">
    <property type="term" value="F:metal ion binding"/>
    <property type="evidence" value="ECO:0007669"/>
    <property type="project" value="UniProtKB-KW"/>
</dbReference>
<comment type="caution">
    <text evidence="8">The sequence shown here is derived from an EMBL/GenBank/DDBJ whole genome shotgun (WGS) entry which is preliminary data.</text>
</comment>
<dbReference type="AlphaFoldDB" id="A0A7J3SM75"/>
<dbReference type="GO" id="GO:0016491">
    <property type="term" value="F:oxidoreductase activity"/>
    <property type="evidence" value="ECO:0007669"/>
    <property type="project" value="UniProtKB-ARBA"/>
</dbReference>
<dbReference type="PANTHER" id="PTHR42859:SF10">
    <property type="entry name" value="DIMETHYLSULFOXIDE REDUCTASE CHAIN B"/>
    <property type="match status" value="1"/>
</dbReference>
<proteinExistence type="predicted"/>
<keyword evidence="6" id="KW-0411">Iron-sulfur</keyword>
<keyword evidence="5" id="KW-0408">Iron</keyword>
<protein>
    <submittedName>
        <fullName evidence="8">4Fe-4S dicluster domain-containing protein</fullName>
    </submittedName>
</protein>
<organism evidence="8">
    <name type="scientific">Fervidicoccus fontis</name>
    <dbReference type="NCBI Taxonomy" id="683846"/>
    <lineage>
        <taxon>Archaea</taxon>
        <taxon>Thermoproteota</taxon>
        <taxon>Thermoprotei</taxon>
        <taxon>Fervidicoccales</taxon>
        <taxon>Fervidicoccaceae</taxon>
        <taxon>Fervidicoccus</taxon>
    </lineage>
</organism>
<dbReference type="PROSITE" id="PS00198">
    <property type="entry name" value="4FE4S_FER_1"/>
    <property type="match status" value="1"/>
</dbReference>
<keyword evidence="3" id="KW-0479">Metal-binding</keyword>
<dbReference type="EMBL" id="DTLS01000172">
    <property type="protein sequence ID" value="HGZ60730.1"/>
    <property type="molecule type" value="Genomic_DNA"/>
</dbReference>
<name>A0A7J3SM75_9CREN</name>
<reference evidence="8" key="1">
    <citation type="journal article" date="2020" name="mSystems">
        <title>Genome- and Community-Level Interaction Insights into Carbon Utilization and Element Cycling Functions of Hydrothermarchaeota in Hydrothermal Sediment.</title>
        <authorList>
            <person name="Zhou Z."/>
            <person name="Liu Y."/>
            <person name="Xu W."/>
            <person name="Pan J."/>
            <person name="Luo Z.H."/>
            <person name="Li M."/>
        </authorList>
    </citation>
    <scope>NUCLEOTIDE SEQUENCE [LARGE SCALE GENOMIC DNA]</scope>
    <source>
        <strain evidence="8">SpSt-885</strain>
    </source>
</reference>
<dbReference type="SUPFAM" id="SSF54862">
    <property type="entry name" value="4Fe-4S ferredoxins"/>
    <property type="match status" value="1"/>
</dbReference>
<evidence type="ECO:0000256" key="1">
    <source>
        <dbReference type="ARBA" id="ARBA00022448"/>
    </source>
</evidence>
<feature type="domain" description="4Fe-4S ferredoxin-type" evidence="7">
    <location>
        <begin position="77"/>
        <end position="106"/>
    </location>
</feature>
<dbReference type="PROSITE" id="PS51379">
    <property type="entry name" value="4FE4S_FER_2"/>
    <property type="match status" value="2"/>
</dbReference>
<dbReference type="Pfam" id="PF13247">
    <property type="entry name" value="Fer4_11"/>
    <property type="match status" value="1"/>
</dbReference>
<evidence type="ECO:0000256" key="6">
    <source>
        <dbReference type="ARBA" id="ARBA00023014"/>
    </source>
</evidence>
<dbReference type="GO" id="GO:0051539">
    <property type="term" value="F:4 iron, 4 sulfur cluster binding"/>
    <property type="evidence" value="ECO:0007669"/>
    <property type="project" value="UniProtKB-KW"/>
</dbReference>
<keyword evidence="1" id="KW-0813">Transport</keyword>
<evidence type="ECO:0000259" key="7">
    <source>
        <dbReference type="PROSITE" id="PS51379"/>
    </source>
</evidence>
<dbReference type="InterPro" id="IPR017900">
    <property type="entry name" value="4Fe4S_Fe_S_CS"/>
</dbReference>
<gene>
    <name evidence="8" type="ORF">ENW83_06000</name>
</gene>
<keyword evidence="4" id="KW-0249">Electron transport</keyword>
<sequence length="168" mass="18703">MGLHLGADPTRCSGCRYCELWCSYKHEGVFSPYFSRIKVVKDDLEKIDFPLTCQDCEDAPCAKVCPTGAIQRDESTGVLKVIEDLCIGCGNCVSACPYGYLSLNPRSLKPLLCDLCSGVPECVKRCPTNALFLTKERLPTEYEMKDRFGKDHAIAMLFGGKYKRVKVV</sequence>
<evidence type="ECO:0000313" key="8">
    <source>
        <dbReference type="EMBL" id="HGZ60730.1"/>
    </source>
</evidence>
<dbReference type="PANTHER" id="PTHR42859">
    <property type="entry name" value="OXIDOREDUCTASE"/>
    <property type="match status" value="1"/>
</dbReference>
<keyword evidence="2" id="KW-0004">4Fe-4S</keyword>
<evidence type="ECO:0000256" key="4">
    <source>
        <dbReference type="ARBA" id="ARBA00022982"/>
    </source>
</evidence>
<dbReference type="Gene3D" id="3.30.70.20">
    <property type="match status" value="2"/>
</dbReference>
<accession>A0A7J3SM75</accession>
<evidence type="ECO:0000256" key="5">
    <source>
        <dbReference type="ARBA" id="ARBA00023004"/>
    </source>
</evidence>
<dbReference type="CDD" id="cd10550">
    <property type="entry name" value="DMSOR_beta_like"/>
    <property type="match status" value="1"/>
</dbReference>
<evidence type="ECO:0000256" key="2">
    <source>
        <dbReference type="ARBA" id="ARBA00022485"/>
    </source>
</evidence>
<dbReference type="InterPro" id="IPR017896">
    <property type="entry name" value="4Fe4S_Fe-S-bd"/>
</dbReference>
<dbReference type="InterPro" id="IPR050294">
    <property type="entry name" value="RnfB_subfamily"/>
</dbReference>